<gene>
    <name evidence="2" type="ORF">MACH21_19350</name>
</gene>
<keyword evidence="1" id="KW-0812">Transmembrane</keyword>
<organism evidence="2 3">
    <name type="scientific">Roseicyclus marinus</name>
    <dbReference type="NCBI Taxonomy" id="2161673"/>
    <lineage>
        <taxon>Bacteria</taxon>
        <taxon>Pseudomonadati</taxon>
        <taxon>Pseudomonadota</taxon>
        <taxon>Alphaproteobacteria</taxon>
        <taxon>Rhodobacterales</taxon>
        <taxon>Roseobacteraceae</taxon>
        <taxon>Roseicyclus</taxon>
    </lineage>
</organism>
<dbReference type="Proteomes" id="UP001337723">
    <property type="component" value="Chromosome"/>
</dbReference>
<feature type="transmembrane region" description="Helical" evidence="1">
    <location>
        <begin position="143"/>
        <end position="162"/>
    </location>
</feature>
<accession>A0AA48HA79</accession>
<name>A0AA48HA79_9RHOB</name>
<proteinExistence type="predicted"/>
<dbReference type="AlphaFoldDB" id="A0AA48HA79"/>
<feature type="transmembrane region" description="Helical" evidence="1">
    <location>
        <begin position="174"/>
        <end position="193"/>
    </location>
</feature>
<dbReference type="EMBL" id="AP027266">
    <property type="protein sequence ID" value="BDW85758.1"/>
    <property type="molecule type" value="Genomic_DNA"/>
</dbReference>
<keyword evidence="1" id="KW-0472">Membrane</keyword>
<evidence type="ECO:0000256" key="1">
    <source>
        <dbReference type="SAM" id="Phobius"/>
    </source>
</evidence>
<protein>
    <submittedName>
        <fullName evidence="2">Uncharacterized protein</fullName>
    </submittedName>
</protein>
<sequence length="264" mass="29035">MSSAIRYGIGGVENAGEQLVADWQRNPHPPSYDPVQFTPVQRILWNNQTIIHGARLVTPITTRLGVIDYPLIIVNRPPDQEVIDRYLSLGYALRNYANNMVPGELFPDNDVMTSRVFTMAYRGATESHIRQAFLSEPWTSWGYAWIKGGAIGGLFILAALAAVSQFGYRLMGQILPSAVAPYVLTTWLFVGSLNGPLQLFGIDHWLTVASHVFMALTVAGVLGWITSRSLGKLGLTSAFWVLQSHRARKSPANSESMASQDGTS</sequence>
<reference evidence="2 3" key="1">
    <citation type="submission" date="2023-01" db="EMBL/GenBank/DDBJ databases">
        <title>Complete genome sequence of Roseicyclus marinus strain Dej080120_10.</title>
        <authorList>
            <person name="Ueki S."/>
            <person name="Maruyama F."/>
        </authorList>
    </citation>
    <scope>NUCLEOTIDE SEQUENCE [LARGE SCALE GENOMIC DNA]</scope>
    <source>
        <strain evidence="2 3">Dej080120_10</strain>
    </source>
</reference>
<evidence type="ECO:0000313" key="2">
    <source>
        <dbReference type="EMBL" id="BDW85758.1"/>
    </source>
</evidence>
<feature type="transmembrane region" description="Helical" evidence="1">
    <location>
        <begin position="205"/>
        <end position="225"/>
    </location>
</feature>
<dbReference type="KEGG" id="rmai:MACH21_19350"/>
<keyword evidence="1" id="KW-1133">Transmembrane helix</keyword>
<keyword evidence="3" id="KW-1185">Reference proteome</keyword>
<evidence type="ECO:0000313" key="3">
    <source>
        <dbReference type="Proteomes" id="UP001337723"/>
    </source>
</evidence>